<dbReference type="EMBL" id="VMBG01000002">
    <property type="protein sequence ID" value="TSJ76724.1"/>
    <property type="molecule type" value="Genomic_DNA"/>
</dbReference>
<sequence>MVRPRLRSPRHADGRQHLRLRDDADMSAVLRSLLVLILLSATALHGESSPATTSPRGGRVGWARLISDDPEWERHTRSDNNLSDYIKTRTSLNLDPVWHTATPTRLDDLALYPFIFSTGLATIRDPLRRKNLAEYLDRGGFLLVDSCINRNVTPDPDVFLADNTALFRAILPGCAVKPLATDHEIYRCFFTLKEVPPHTYHDAIHDPRWARHPLYGVFNSSGRLCSVISLSGLQCGWDRMIAPAGHTEQCMQMVVNIYVYAMTR</sequence>
<evidence type="ECO:0000259" key="1">
    <source>
        <dbReference type="Pfam" id="PF13709"/>
    </source>
</evidence>
<dbReference type="Pfam" id="PF13709">
    <property type="entry name" value="DUF4159"/>
    <property type="match status" value="1"/>
</dbReference>
<feature type="domain" description="DUF4159" evidence="1">
    <location>
        <begin position="63"/>
        <end position="262"/>
    </location>
</feature>
<evidence type="ECO:0000313" key="3">
    <source>
        <dbReference type="Proteomes" id="UP000315648"/>
    </source>
</evidence>
<keyword evidence="3" id="KW-1185">Reference proteome</keyword>
<dbReference type="InterPro" id="IPR025297">
    <property type="entry name" value="DUF4159"/>
</dbReference>
<evidence type="ECO:0000313" key="2">
    <source>
        <dbReference type="EMBL" id="TSJ76724.1"/>
    </source>
</evidence>
<reference evidence="2 3" key="1">
    <citation type="submission" date="2019-07" db="EMBL/GenBank/DDBJ databases">
        <title>Description of 53C-WASEF.</title>
        <authorList>
            <person name="Pitt A."/>
            <person name="Hahn M.W."/>
        </authorList>
    </citation>
    <scope>NUCLEOTIDE SEQUENCE [LARGE SCALE GENOMIC DNA]</scope>
    <source>
        <strain evidence="2 3">53C-WASEF</strain>
    </source>
</reference>
<accession>A0A556QJ96</accession>
<dbReference type="AlphaFoldDB" id="A0A556QJ96"/>
<gene>
    <name evidence="2" type="ORF">FPL22_11400</name>
</gene>
<dbReference type="Gene3D" id="3.40.50.12140">
    <property type="entry name" value="Domain of unknown function DUF4159"/>
    <property type="match status" value="1"/>
</dbReference>
<dbReference type="Proteomes" id="UP000315648">
    <property type="component" value="Unassembled WGS sequence"/>
</dbReference>
<proteinExistence type="predicted"/>
<dbReference type="OrthoDB" id="9804083at2"/>
<protein>
    <submittedName>
        <fullName evidence="2">DUF4159 domain-containing protein</fullName>
    </submittedName>
</protein>
<name>A0A556QJ96_9BACT</name>
<comment type="caution">
    <text evidence="2">The sequence shown here is derived from an EMBL/GenBank/DDBJ whole genome shotgun (WGS) entry which is preliminary data.</text>
</comment>
<organism evidence="2 3">
    <name type="scientific">Rariglobus hedericola</name>
    <dbReference type="NCBI Taxonomy" id="2597822"/>
    <lineage>
        <taxon>Bacteria</taxon>
        <taxon>Pseudomonadati</taxon>
        <taxon>Verrucomicrobiota</taxon>
        <taxon>Opitutia</taxon>
        <taxon>Opitutales</taxon>
        <taxon>Opitutaceae</taxon>
        <taxon>Rariglobus</taxon>
    </lineage>
</organism>